<name>A0A6I3SF05_HELMO</name>
<accession>A0A6I3SF05</accession>
<dbReference type="Proteomes" id="UP000430670">
    <property type="component" value="Unassembled WGS sequence"/>
</dbReference>
<organism evidence="1 2">
    <name type="scientific">Heliobacterium mobile</name>
    <name type="common">Heliobacillus mobilis</name>
    <dbReference type="NCBI Taxonomy" id="28064"/>
    <lineage>
        <taxon>Bacteria</taxon>
        <taxon>Bacillati</taxon>
        <taxon>Bacillota</taxon>
        <taxon>Clostridia</taxon>
        <taxon>Eubacteriales</taxon>
        <taxon>Heliobacteriaceae</taxon>
        <taxon>Heliobacterium</taxon>
    </lineage>
</organism>
<sequence>MRWDAPEGVRLDLVRDMRLVAIQERTGMELSLALVEVAHRVSGTVVDRGLVRETEILQVKGVG</sequence>
<proteinExistence type="predicted"/>
<protein>
    <submittedName>
        <fullName evidence="1">Uncharacterized protein</fullName>
    </submittedName>
</protein>
<evidence type="ECO:0000313" key="1">
    <source>
        <dbReference type="EMBL" id="MTV47440.1"/>
    </source>
</evidence>
<gene>
    <name evidence="1" type="ORF">GJ688_00420</name>
</gene>
<dbReference type="EMBL" id="WNKU01000001">
    <property type="protein sequence ID" value="MTV47440.1"/>
    <property type="molecule type" value="Genomic_DNA"/>
</dbReference>
<evidence type="ECO:0000313" key="2">
    <source>
        <dbReference type="Proteomes" id="UP000430670"/>
    </source>
</evidence>
<keyword evidence="2" id="KW-1185">Reference proteome</keyword>
<reference evidence="1 2" key="1">
    <citation type="submission" date="2019-11" db="EMBL/GenBank/DDBJ databases">
        <title>Whole-genome sequence of a the green, strictly anaerobic photosynthetic bacterium Heliobacillus mobilis DSM 6151.</title>
        <authorList>
            <person name="Kyndt J.A."/>
            <person name="Meyer T.E."/>
        </authorList>
    </citation>
    <scope>NUCLEOTIDE SEQUENCE [LARGE SCALE GENOMIC DNA]</scope>
    <source>
        <strain evidence="1 2">DSM 6151</strain>
    </source>
</reference>
<comment type="caution">
    <text evidence="1">The sequence shown here is derived from an EMBL/GenBank/DDBJ whole genome shotgun (WGS) entry which is preliminary data.</text>
</comment>
<dbReference type="AlphaFoldDB" id="A0A6I3SF05"/>